<dbReference type="AlphaFoldDB" id="A0A9P5YD20"/>
<dbReference type="Proteomes" id="UP000807353">
    <property type="component" value="Unassembled WGS sequence"/>
</dbReference>
<sequence length="736" mass="83143">MLRSSDHANGFKIAGEGPGNPNYLTNNDDDEVLDPERSRKLSQPGDAHNVWHRIKRIHGGRGTLEGLIGMPLDVLFEIFGHLNPLDVLYLARTTKPLRDVLMRRSAMSVWKRALANVNGLPECPSDLAEPQWASLVFDTLCHYCWKTNTTNIVWMNRTRCCKKCSAEYFSDSLQYSDLPRELVPTSTINTGTWLRQQYCLRTASIYNDEFAKLSGQEKEAWCAAKRTEMQTRRKHAELCEAWNQSRTAELEANRKRRYIRIKLKLIELGWGDEIKKMKSNKLTHHKLVRQNKELTECSWADIRPTLIALMEEIKAERLTVERRNAQTCRQQILSRIYEEFVASQPLHSIIPGLADFVMINKFKTIIEDTPVEEEVTPEHFQGAMSELASLIDGWRQTKNRELLEMMKVSLDIGSDAPQSMLNLATTFFYCTSCKAEVQHPRILIHACTTSLRYSEDASSKYFYDLGCEPWNFGGKRVLFHHVAYTTSRSILKSCGYNPDIVTAQEIQDANPFIECLDCSNEKQGRLIMRWPQAVSHSISHQRCEGGCGQKGSDAHMPEMRLASLDEEDTELAVKLEEASRTSTSNYAALWSCVRCKKKTNLNNLRNHIRLTKNQVTEPEEAKDYVRHLDAPGHPQPVRIKPRSSLPVYCDPATCDGSACGDNIRCDPPTPSCNGDCDCDSGNEGSSCRETSNCNDSHKDGGAGCDDDVCSGNKCCGSHNSSNGECSRESCGNDLTW</sequence>
<protein>
    <recommendedName>
        <fullName evidence="2">F-box domain-containing protein</fullName>
    </recommendedName>
</protein>
<reference evidence="3" key="1">
    <citation type="submission" date="2020-11" db="EMBL/GenBank/DDBJ databases">
        <authorList>
            <consortium name="DOE Joint Genome Institute"/>
            <person name="Ahrendt S."/>
            <person name="Riley R."/>
            <person name="Andreopoulos W."/>
            <person name="Labutti K."/>
            <person name="Pangilinan J."/>
            <person name="Ruiz-Duenas F.J."/>
            <person name="Barrasa J.M."/>
            <person name="Sanchez-Garcia M."/>
            <person name="Camarero S."/>
            <person name="Miyauchi S."/>
            <person name="Serrano A."/>
            <person name="Linde D."/>
            <person name="Babiker R."/>
            <person name="Drula E."/>
            <person name="Ayuso-Fernandez I."/>
            <person name="Pacheco R."/>
            <person name="Padilla G."/>
            <person name="Ferreira P."/>
            <person name="Barriuso J."/>
            <person name="Kellner H."/>
            <person name="Castanera R."/>
            <person name="Alfaro M."/>
            <person name="Ramirez L."/>
            <person name="Pisabarro A.G."/>
            <person name="Kuo A."/>
            <person name="Tritt A."/>
            <person name="Lipzen A."/>
            <person name="He G."/>
            <person name="Yan M."/>
            <person name="Ng V."/>
            <person name="Cullen D."/>
            <person name="Martin F."/>
            <person name="Rosso M.-N."/>
            <person name="Henrissat B."/>
            <person name="Hibbett D."/>
            <person name="Martinez A.T."/>
            <person name="Grigoriev I.V."/>
        </authorList>
    </citation>
    <scope>NUCLEOTIDE SEQUENCE</scope>
    <source>
        <strain evidence="3">CBS 247.69</strain>
    </source>
</reference>
<accession>A0A9P5YD20</accession>
<dbReference type="CDD" id="cd09917">
    <property type="entry name" value="F-box_SF"/>
    <property type="match status" value="1"/>
</dbReference>
<feature type="region of interest" description="Disordered" evidence="1">
    <location>
        <begin position="1"/>
        <end position="45"/>
    </location>
</feature>
<comment type="caution">
    <text evidence="3">The sequence shown here is derived from an EMBL/GenBank/DDBJ whole genome shotgun (WGS) entry which is preliminary data.</text>
</comment>
<name>A0A9P5YD20_9AGAR</name>
<dbReference type="OrthoDB" id="2322499at2759"/>
<dbReference type="SUPFAM" id="SSF81383">
    <property type="entry name" value="F-box domain"/>
    <property type="match status" value="1"/>
</dbReference>
<proteinExistence type="predicted"/>
<keyword evidence="4" id="KW-1185">Reference proteome</keyword>
<evidence type="ECO:0000313" key="4">
    <source>
        <dbReference type="Proteomes" id="UP000807353"/>
    </source>
</evidence>
<dbReference type="InterPro" id="IPR036047">
    <property type="entry name" value="F-box-like_dom_sf"/>
</dbReference>
<dbReference type="InterPro" id="IPR001810">
    <property type="entry name" value="F-box_dom"/>
</dbReference>
<dbReference type="PROSITE" id="PS50181">
    <property type="entry name" value="FBOX"/>
    <property type="match status" value="1"/>
</dbReference>
<dbReference type="EMBL" id="MU150242">
    <property type="protein sequence ID" value="KAF9466241.1"/>
    <property type="molecule type" value="Genomic_DNA"/>
</dbReference>
<evidence type="ECO:0000259" key="2">
    <source>
        <dbReference type="PROSITE" id="PS50181"/>
    </source>
</evidence>
<organism evidence="3 4">
    <name type="scientific">Collybia nuda</name>
    <dbReference type="NCBI Taxonomy" id="64659"/>
    <lineage>
        <taxon>Eukaryota</taxon>
        <taxon>Fungi</taxon>
        <taxon>Dikarya</taxon>
        <taxon>Basidiomycota</taxon>
        <taxon>Agaricomycotina</taxon>
        <taxon>Agaricomycetes</taxon>
        <taxon>Agaricomycetidae</taxon>
        <taxon>Agaricales</taxon>
        <taxon>Tricholomatineae</taxon>
        <taxon>Clitocybaceae</taxon>
        <taxon>Collybia</taxon>
    </lineage>
</organism>
<gene>
    <name evidence="3" type="ORF">BDZ94DRAFT_1251484</name>
</gene>
<evidence type="ECO:0000256" key="1">
    <source>
        <dbReference type="SAM" id="MobiDB-lite"/>
    </source>
</evidence>
<feature type="region of interest" description="Disordered" evidence="1">
    <location>
        <begin position="717"/>
        <end position="736"/>
    </location>
</feature>
<evidence type="ECO:0000313" key="3">
    <source>
        <dbReference type="EMBL" id="KAF9466241.1"/>
    </source>
</evidence>
<feature type="domain" description="F-box" evidence="2">
    <location>
        <begin position="64"/>
        <end position="113"/>
    </location>
</feature>